<dbReference type="Proteomes" id="UP000814367">
    <property type="component" value="Unassembled WGS sequence"/>
</dbReference>
<dbReference type="AlphaFoldDB" id="A0A364USQ8"/>
<comment type="caution">
    <text evidence="4">The sequence shown here is derived from an EMBL/GenBank/DDBJ whole genome shotgun (WGS) entry which is preliminary data.</text>
</comment>
<evidence type="ECO:0000313" key="6">
    <source>
        <dbReference type="Proteomes" id="UP000481807"/>
    </source>
</evidence>
<keyword evidence="1" id="KW-0812">Transmembrane</keyword>
<gene>
    <name evidence="3" type="ORF">D3Z30_08100</name>
    <name evidence="4" type="ORF">DXC19_08060</name>
    <name evidence="2" type="ORF">G8J23_11900</name>
</gene>
<dbReference type="EMBL" id="JAANHJ010000001">
    <property type="protein sequence ID" value="MCG6226678.1"/>
    <property type="molecule type" value="Genomic_DNA"/>
</dbReference>
<evidence type="ECO:0000256" key="1">
    <source>
        <dbReference type="SAM" id="Phobius"/>
    </source>
</evidence>
<reference evidence="3 6" key="2">
    <citation type="submission" date="2018-08" db="EMBL/GenBank/DDBJ databases">
        <title>Murine metabolic-syndrome-specific gut microbial biobank.</title>
        <authorList>
            <person name="Liu C."/>
        </authorList>
    </citation>
    <scope>NUCLEOTIDE SEQUENCE [LARGE SCALE GENOMIC DNA]</scope>
    <source>
        <strain evidence="3 6">1XD21-27</strain>
    </source>
</reference>
<reference evidence="4 5" key="1">
    <citation type="submission" date="2018-08" db="EMBL/GenBank/DDBJ databases">
        <title>A genome reference for cultivated species of the human gut microbiota.</title>
        <authorList>
            <person name="Zou Y."/>
            <person name="Xue W."/>
            <person name="Luo G."/>
        </authorList>
    </citation>
    <scope>NUCLEOTIDE SEQUENCE [LARGE SCALE GENOMIC DNA]</scope>
    <source>
        <strain evidence="4 5">OM08-17AT</strain>
    </source>
</reference>
<dbReference type="Proteomes" id="UP000261016">
    <property type="component" value="Unassembled WGS sequence"/>
</dbReference>
<evidence type="ECO:0000313" key="2">
    <source>
        <dbReference type="EMBL" id="MCG6226678.1"/>
    </source>
</evidence>
<name>A0A364USQ8_STAWA</name>
<evidence type="ECO:0000313" key="4">
    <source>
        <dbReference type="EMBL" id="RGM30400.1"/>
    </source>
</evidence>
<keyword evidence="1" id="KW-0472">Membrane</keyword>
<evidence type="ECO:0000313" key="5">
    <source>
        <dbReference type="Proteomes" id="UP000261016"/>
    </source>
</evidence>
<dbReference type="EMBL" id="QSTD01000003">
    <property type="protein sequence ID" value="RGM30400.1"/>
    <property type="molecule type" value="Genomic_DNA"/>
</dbReference>
<accession>A0A364USQ8</accession>
<keyword evidence="7" id="KW-1185">Reference proteome</keyword>
<reference evidence="2 7" key="3">
    <citation type="submission" date="2020-03" db="EMBL/GenBank/DDBJ databases">
        <title>Comparative genetics of Staphylococcus warneri persistents from caprine mastitis.</title>
        <authorList>
            <person name="Franca C.A."/>
            <person name="Rosa D.S."/>
            <person name="Silva A."/>
            <person name="Rodrigues D.L.N."/>
            <person name="Santos R.G."/>
            <person name="Castillo R.E.H."/>
            <person name="Moreira M.A.S."/>
            <person name="Lima M.C."/>
            <person name="Gouveia G.V."/>
            <person name="Gouveia J.J.S."/>
            <person name="Souza R.F.S."/>
            <person name="Bertram B."/>
            <person name="Azevedo V."/>
            <person name="Costa M."/>
        </authorList>
    </citation>
    <scope>NUCLEOTIDE SEQUENCE [LARGE SCALE GENOMIC DNA]</scope>
    <source>
        <strain evidence="2 7">Cap 9.2</strain>
    </source>
</reference>
<dbReference type="Proteomes" id="UP000481807">
    <property type="component" value="Unassembled WGS sequence"/>
</dbReference>
<evidence type="ECO:0000313" key="3">
    <source>
        <dbReference type="EMBL" id="NBH30944.1"/>
    </source>
</evidence>
<feature type="transmembrane region" description="Helical" evidence="1">
    <location>
        <begin position="53"/>
        <end position="71"/>
    </location>
</feature>
<feature type="transmembrane region" description="Helical" evidence="1">
    <location>
        <begin position="20"/>
        <end position="41"/>
    </location>
</feature>
<organism evidence="4 5">
    <name type="scientific">Staphylococcus warneri</name>
    <dbReference type="NCBI Taxonomy" id="1292"/>
    <lineage>
        <taxon>Bacteria</taxon>
        <taxon>Bacillati</taxon>
        <taxon>Bacillota</taxon>
        <taxon>Bacilli</taxon>
        <taxon>Bacillales</taxon>
        <taxon>Staphylococcaceae</taxon>
        <taxon>Staphylococcus</taxon>
    </lineage>
</organism>
<sequence>MSSNNINDKKTNSTKISRYLKLVSIALIIIGVLIFILRIILDSIYGGAHLKSVDNIFILIGLLLSVGAYTIEKNWKEVTFTSIFSSSSYYSHSFKSNGTL</sequence>
<proteinExistence type="predicted"/>
<dbReference type="RefSeq" id="WP_015365406.1">
    <property type="nucleotide sequence ID" value="NZ_CABMFV010000003.1"/>
</dbReference>
<keyword evidence="1" id="KW-1133">Transmembrane helix</keyword>
<evidence type="ECO:0000313" key="7">
    <source>
        <dbReference type="Proteomes" id="UP000814367"/>
    </source>
</evidence>
<protein>
    <submittedName>
        <fullName evidence="4">Uncharacterized protein</fullName>
    </submittedName>
</protein>
<dbReference type="EMBL" id="QXWP01000004">
    <property type="protein sequence ID" value="NBH30944.1"/>
    <property type="molecule type" value="Genomic_DNA"/>
</dbReference>